<proteinExistence type="predicted"/>
<protein>
    <submittedName>
        <fullName evidence="2">Uncharacterized protein</fullName>
    </submittedName>
</protein>
<comment type="caution">
    <text evidence="2">The sequence shown here is derived from an EMBL/GenBank/DDBJ whole genome shotgun (WGS) entry which is preliminary data.</text>
</comment>
<keyword evidence="3" id="KW-1185">Reference proteome</keyword>
<accession>A0A829Y9Y3</accession>
<evidence type="ECO:0000313" key="2">
    <source>
        <dbReference type="EMBL" id="GFE79536.1"/>
    </source>
</evidence>
<organism evidence="2 3">
    <name type="scientific">Steroidobacter agaridevorans</name>
    <dbReference type="NCBI Taxonomy" id="2695856"/>
    <lineage>
        <taxon>Bacteria</taxon>
        <taxon>Pseudomonadati</taxon>
        <taxon>Pseudomonadota</taxon>
        <taxon>Gammaproteobacteria</taxon>
        <taxon>Steroidobacterales</taxon>
        <taxon>Steroidobacteraceae</taxon>
        <taxon>Steroidobacter</taxon>
    </lineage>
</organism>
<name>A0A829Y9Y3_9GAMM</name>
<sequence length="116" mass="12188">MRLIRLAGALVALSVSWAVSANPAIHSNVSGSIAGPAAASTQMVASQAQVRLDRAGLTGDLASNLSGKDARTISNTSAAGTDDSRGWLMALVAVLLIGHQLRRKHRFLRPQRFSDL</sequence>
<keyword evidence="1" id="KW-0732">Signal</keyword>
<feature type="signal peptide" evidence="1">
    <location>
        <begin position="1"/>
        <end position="21"/>
    </location>
</feature>
<dbReference type="RefSeq" id="WP_161811195.1">
    <property type="nucleotide sequence ID" value="NZ_BLJN01000001.1"/>
</dbReference>
<reference evidence="3" key="1">
    <citation type="submission" date="2020-01" db="EMBL/GenBank/DDBJ databases">
        <title>'Steroidobacter agaridevorans' sp. nov., agar-degrading bacteria isolated from rhizosphere soils.</title>
        <authorList>
            <person name="Ikenaga M."/>
            <person name="Kataoka M."/>
            <person name="Murouchi A."/>
            <person name="Katsuragi S."/>
            <person name="Sakai M."/>
        </authorList>
    </citation>
    <scope>NUCLEOTIDE SEQUENCE [LARGE SCALE GENOMIC DNA]</scope>
    <source>
        <strain evidence="3">YU21-B</strain>
    </source>
</reference>
<evidence type="ECO:0000313" key="3">
    <source>
        <dbReference type="Proteomes" id="UP000445000"/>
    </source>
</evidence>
<evidence type="ECO:0000256" key="1">
    <source>
        <dbReference type="SAM" id="SignalP"/>
    </source>
</evidence>
<dbReference type="EMBL" id="BLJN01000001">
    <property type="protein sequence ID" value="GFE79536.1"/>
    <property type="molecule type" value="Genomic_DNA"/>
</dbReference>
<feature type="chain" id="PRO_5032493834" evidence="1">
    <location>
        <begin position="22"/>
        <end position="116"/>
    </location>
</feature>
<dbReference type="Proteomes" id="UP000445000">
    <property type="component" value="Unassembled WGS sequence"/>
</dbReference>
<dbReference type="AlphaFoldDB" id="A0A829Y9Y3"/>
<gene>
    <name evidence="2" type="ORF">GCM10011487_15360</name>
</gene>